<proteinExistence type="inferred from homology"/>
<evidence type="ECO:0000259" key="3">
    <source>
        <dbReference type="Pfam" id="PF07715"/>
    </source>
</evidence>
<keyword evidence="1" id="KW-0812">Transmembrane</keyword>
<sequence length="1008" mass="110020">MQMCHSGGRAPRRSTLCLALALCFASGSVMAQSNASGVVFGRVAQPEGATVRLENLDTGFARDTGVDAEGRYRVPSLPIGRYKVTLQRGGQVVESRDNVQVNIGGGIDVSFAGAAAGSAQAQTLEGVQVTGNALPAIDVSSVDSRTVLTSQQLQKIPLARDVTAAALLAPGVVSGDSRYGNVASFGGSSASENQYYINGYSVTNALTGLGFTSLPFDAIDQQQIYTGGYGAEYGRSTGGVINIVTKRGGNEWKAGVGLYVTPKGLRQKPKNIYRTNGELYQFREENRSGDTQYTGYLSGPLIKDKLFLFAAADFTRSNLNSTSNSVTAQRTHQASKATKWLAKIDWNITDNHLLEVTGLGDKSNIERSVYAYDYATGTRAQYLGTDNLKNFDAGAGSAPGGDVYIGKYTGYLTDELTVNALYGRSNTRHQRNLDYAGSPNCPWILDNRQGIPVGEKIVGCGLVNGTVLGQGAKDKTKGWRLDVEYHVGDHDLRAGVDNQTLESYSGNVYEGGYRWIYAAAGAIPSRGIVVPPGVQYFAQKRLFQTGANVKVEQEAQFIEDKWQITDRWMASIGLRNEQFKNINGDGQTYVAQRHQLAPRLGVTWDVFGDSTFKLYANAGRYHLAIPSNVAIRGASASTYYSEYYTFTGVDPNTGEPLGAQQIGTRAYLNGEDGTPLNPRTIAAVGIDAYYQDEYILGFDKALGADWSFGAKATYRKLKSSIDDFCDSRPFEKYAARNGIDITNASIPGCYLFNPGKSNTFNVDVDGNGTLVPFRLTKEDFTSPEGVAFPDLKRKYYSLELYLEHQLANQWYGRVDYTFSRSYGNSEGQLKSDIGQLDPSVTQDWDAPEIMQYSNGPLPNDRTHQLKAYGYWQATPEWLIGGNLAVATGRPKNCLGQDPVDAIQYGASYFECGFRPAPRGSRGRLPWTWSLDLNAEYRPMWAGAEQPLAFTAAVFNVAGKQRVVGQVDTGELDTVDANGQPAANPDYRRPIAFQAPRYFRFGVRYDFSL</sequence>
<dbReference type="PANTHER" id="PTHR30069:SF46">
    <property type="entry name" value="OAR PROTEIN"/>
    <property type="match status" value="1"/>
</dbReference>
<dbReference type="Proteomes" id="UP001528850">
    <property type="component" value="Unassembled WGS sequence"/>
</dbReference>
<accession>A0ABT6BEF4</accession>
<feature type="signal peptide" evidence="2">
    <location>
        <begin position="1"/>
        <end position="31"/>
    </location>
</feature>
<comment type="similarity">
    <text evidence="1">Belongs to the TonB-dependent receptor family.</text>
</comment>
<dbReference type="Pfam" id="PF07715">
    <property type="entry name" value="Plug"/>
    <property type="match status" value="1"/>
</dbReference>
<feature type="chain" id="PRO_5046155069" evidence="2">
    <location>
        <begin position="32"/>
        <end position="1008"/>
    </location>
</feature>
<dbReference type="Gene3D" id="2.60.40.1120">
    <property type="entry name" value="Carboxypeptidase-like, regulatory domain"/>
    <property type="match status" value="1"/>
</dbReference>
<dbReference type="Gene3D" id="2.170.130.10">
    <property type="entry name" value="TonB-dependent receptor, plug domain"/>
    <property type="match status" value="1"/>
</dbReference>
<keyword evidence="1" id="KW-0998">Cell outer membrane</keyword>
<comment type="subcellular location">
    <subcellularLocation>
        <location evidence="1">Cell outer membrane</location>
        <topology evidence="1">Multi-pass membrane protein</topology>
    </subcellularLocation>
</comment>
<dbReference type="SUPFAM" id="SSF56935">
    <property type="entry name" value="Porins"/>
    <property type="match status" value="1"/>
</dbReference>
<reference evidence="4 5" key="1">
    <citation type="journal article" date="2024" name="Curr. Microbiol.">
        <title>Luteibacter sahnii sp. nov., A Novel Yellow-Colored Xanthomonadin Pigment Producing Probiotic Bacterium from Healthy Rice Seed Microbiome.</title>
        <authorList>
            <person name="Jaiswal G."/>
            <person name="Rana R."/>
            <person name="Nayak P.K."/>
            <person name="Chouhan R."/>
            <person name="Gandhi S.G."/>
            <person name="Patel H.K."/>
            <person name="Patil P.B."/>
        </authorList>
    </citation>
    <scope>NUCLEOTIDE SEQUENCE [LARGE SCALE GENOMIC DNA]</scope>
    <source>
        <strain evidence="4 5">PPL201</strain>
    </source>
</reference>
<dbReference type="PROSITE" id="PS52016">
    <property type="entry name" value="TONB_DEPENDENT_REC_3"/>
    <property type="match status" value="1"/>
</dbReference>
<evidence type="ECO:0000256" key="2">
    <source>
        <dbReference type="SAM" id="SignalP"/>
    </source>
</evidence>
<comment type="caution">
    <text evidence="4">The sequence shown here is derived from an EMBL/GenBank/DDBJ whole genome shotgun (WGS) entry which is preliminary data.</text>
</comment>
<protein>
    <submittedName>
        <fullName evidence="4">TonB-dependent receptor</fullName>
    </submittedName>
</protein>
<keyword evidence="1" id="KW-0813">Transport</keyword>
<dbReference type="InterPro" id="IPR012910">
    <property type="entry name" value="Plug_dom"/>
</dbReference>
<feature type="domain" description="TonB-dependent receptor plug" evidence="3">
    <location>
        <begin position="143"/>
        <end position="240"/>
    </location>
</feature>
<keyword evidence="5" id="KW-1185">Reference proteome</keyword>
<keyword evidence="4" id="KW-0675">Receptor</keyword>
<gene>
    <name evidence="4" type="ORF">P3W24_16230</name>
</gene>
<keyword evidence="1" id="KW-1134">Transmembrane beta strand</keyword>
<dbReference type="EMBL" id="JARJJS010000005">
    <property type="protein sequence ID" value="MDF4026520.1"/>
    <property type="molecule type" value="Genomic_DNA"/>
</dbReference>
<evidence type="ECO:0000313" key="5">
    <source>
        <dbReference type="Proteomes" id="UP001528850"/>
    </source>
</evidence>
<evidence type="ECO:0000256" key="1">
    <source>
        <dbReference type="PROSITE-ProRule" id="PRU01360"/>
    </source>
</evidence>
<dbReference type="SUPFAM" id="SSF49452">
    <property type="entry name" value="Starch-binding domain-like"/>
    <property type="match status" value="1"/>
</dbReference>
<name>A0ABT6BEF4_9GAMM</name>
<keyword evidence="1" id="KW-0472">Membrane</keyword>
<dbReference type="Pfam" id="PF13620">
    <property type="entry name" value="CarboxypepD_reg"/>
    <property type="match status" value="1"/>
</dbReference>
<organism evidence="4 5">
    <name type="scientific">Luteibacter sahnii</name>
    <dbReference type="NCBI Taxonomy" id="3021977"/>
    <lineage>
        <taxon>Bacteria</taxon>
        <taxon>Pseudomonadati</taxon>
        <taxon>Pseudomonadota</taxon>
        <taxon>Gammaproteobacteria</taxon>
        <taxon>Lysobacterales</taxon>
        <taxon>Rhodanobacteraceae</taxon>
        <taxon>Luteibacter</taxon>
    </lineage>
</organism>
<dbReference type="InterPro" id="IPR037066">
    <property type="entry name" value="Plug_dom_sf"/>
</dbReference>
<dbReference type="PANTHER" id="PTHR30069">
    <property type="entry name" value="TONB-DEPENDENT OUTER MEMBRANE RECEPTOR"/>
    <property type="match status" value="1"/>
</dbReference>
<dbReference type="InterPro" id="IPR013784">
    <property type="entry name" value="Carb-bd-like_fold"/>
</dbReference>
<dbReference type="InterPro" id="IPR039426">
    <property type="entry name" value="TonB-dep_rcpt-like"/>
</dbReference>
<evidence type="ECO:0000313" key="4">
    <source>
        <dbReference type="EMBL" id="MDF4026520.1"/>
    </source>
</evidence>
<keyword evidence="2" id="KW-0732">Signal</keyword>